<evidence type="ECO:0000313" key="10">
    <source>
        <dbReference type="EMBL" id="AQZ98656.1"/>
    </source>
</evidence>
<dbReference type="EMBL" id="LPXH01000025">
    <property type="protein sequence ID" value="KUF41012.1"/>
    <property type="molecule type" value="Genomic_DNA"/>
</dbReference>
<dbReference type="Gene3D" id="2.40.420.20">
    <property type="match status" value="1"/>
</dbReference>
<feature type="coiled-coil region" evidence="4">
    <location>
        <begin position="118"/>
        <end position="159"/>
    </location>
</feature>
<feature type="region of interest" description="Disordered" evidence="5">
    <location>
        <begin position="346"/>
        <end position="405"/>
    </location>
</feature>
<dbReference type="InterPro" id="IPR050465">
    <property type="entry name" value="UPF0194_transport"/>
</dbReference>
<dbReference type="AlphaFoldDB" id="A0A0W7Z1F5"/>
<dbReference type="STRING" id="225992.B5M06_10760"/>
<dbReference type="Pfam" id="PF25917">
    <property type="entry name" value="BSH_RND"/>
    <property type="match status" value="1"/>
</dbReference>
<dbReference type="Pfam" id="PF25954">
    <property type="entry name" value="Beta-barrel_RND_2"/>
    <property type="match status" value="1"/>
</dbReference>
<evidence type="ECO:0000313" key="11">
    <source>
        <dbReference type="EMBL" id="KUF41012.1"/>
    </source>
</evidence>
<keyword evidence="12" id="KW-1185">Reference proteome</keyword>
<dbReference type="Gene3D" id="2.40.30.170">
    <property type="match status" value="1"/>
</dbReference>
<dbReference type="EMBL" id="CP020121">
    <property type="protein sequence ID" value="AQZ98656.1"/>
    <property type="molecule type" value="Genomic_DNA"/>
</dbReference>
<evidence type="ECO:0000259" key="8">
    <source>
        <dbReference type="Pfam" id="PF25917"/>
    </source>
</evidence>
<keyword evidence="6" id="KW-1133">Transmembrane helix</keyword>
<dbReference type="GO" id="GO:0022857">
    <property type="term" value="F:transmembrane transporter activity"/>
    <property type="evidence" value="ECO:0007669"/>
    <property type="project" value="InterPro"/>
</dbReference>
<feature type="domain" description="Multidrug resistance protein MdtA-like barrel-sandwich hybrid" evidence="8">
    <location>
        <begin position="84"/>
        <end position="238"/>
    </location>
</feature>
<evidence type="ECO:0000256" key="3">
    <source>
        <dbReference type="ARBA" id="ARBA00023054"/>
    </source>
</evidence>
<dbReference type="InterPro" id="IPR058625">
    <property type="entry name" value="MdtA-like_BSH"/>
</dbReference>
<evidence type="ECO:0000259" key="7">
    <source>
        <dbReference type="Pfam" id="PF25876"/>
    </source>
</evidence>
<accession>A0A1V3TJ01</accession>
<dbReference type="Gene3D" id="1.10.287.470">
    <property type="entry name" value="Helix hairpin bin"/>
    <property type="match status" value="1"/>
</dbReference>
<feature type="compositionally biased region" description="Gly residues" evidence="5">
    <location>
        <begin position="379"/>
        <end position="388"/>
    </location>
</feature>
<dbReference type="Gene3D" id="2.40.50.100">
    <property type="match status" value="1"/>
</dbReference>
<dbReference type="Proteomes" id="UP000053300">
    <property type="component" value="Unassembled WGS sequence"/>
</dbReference>
<reference evidence="10 13" key="2">
    <citation type="submission" date="2017-03" db="EMBL/GenBank/DDBJ databases">
        <title>Rapid Whole Genome Sequencing of Comamonas kerstersii Causing Continuous ambulatory Peritoneal Dialysis-Associated Peritonitis.</title>
        <authorList>
            <person name="Zheng B."/>
        </authorList>
    </citation>
    <scope>NUCLEOTIDE SEQUENCE [LARGE SCALE GENOMIC DNA]</scope>
    <source>
        <strain evidence="10 13">8943</strain>
    </source>
</reference>
<dbReference type="InterPro" id="IPR006143">
    <property type="entry name" value="RND_pump_MFP"/>
</dbReference>
<dbReference type="RefSeq" id="WP_054066689.1">
    <property type="nucleotide sequence ID" value="NZ_CAUCIF010000001.1"/>
</dbReference>
<protein>
    <submittedName>
        <fullName evidence="11">Efflux transporter periplasmic adaptor subunit</fullName>
    </submittedName>
</protein>
<organism evidence="11 12">
    <name type="scientific">Comamonas kerstersii</name>
    <dbReference type="NCBI Taxonomy" id="225992"/>
    <lineage>
        <taxon>Bacteria</taxon>
        <taxon>Pseudomonadati</taxon>
        <taxon>Pseudomonadota</taxon>
        <taxon>Betaproteobacteria</taxon>
        <taxon>Burkholderiales</taxon>
        <taxon>Comamonadaceae</taxon>
        <taxon>Comamonas</taxon>
    </lineage>
</organism>
<dbReference type="KEGG" id="cke:B5M06_10760"/>
<comment type="similarity">
    <text evidence="2">Belongs to the membrane fusion protein (MFP) (TC 8.A.1) family.</text>
</comment>
<name>A0A0W7Z1F5_9BURK</name>
<dbReference type="SUPFAM" id="SSF111369">
    <property type="entry name" value="HlyD-like secretion proteins"/>
    <property type="match status" value="1"/>
</dbReference>
<evidence type="ECO:0000256" key="1">
    <source>
        <dbReference type="ARBA" id="ARBA00004196"/>
    </source>
</evidence>
<evidence type="ECO:0000259" key="9">
    <source>
        <dbReference type="Pfam" id="PF25954"/>
    </source>
</evidence>
<dbReference type="InterPro" id="IPR058792">
    <property type="entry name" value="Beta-barrel_RND_2"/>
</dbReference>
<evidence type="ECO:0000256" key="4">
    <source>
        <dbReference type="SAM" id="Coils"/>
    </source>
</evidence>
<dbReference type="InterPro" id="IPR058624">
    <property type="entry name" value="MdtA-like_HH"/>
</dbReference>
<dbReference type="OrthoDB" id="9784484at2"/>
<dbReference type="Pfam" id="PF25876">
    <property type="entry name" value="HH_MFP_RND"/>
    <property type="match status" value="1"/>
</dbReference>
<evidence type="ECO:0000256" key="2">
    <source>
        <dbReference type="ARBA" id="ARBA00009477"/>
    </source>
</evidence>
<dbReference type="GeneID" id="83039799"/>
<sequence>MTKKNTTSSAKEVQELLGDGLSRRWWQSPTVWIGAVAIAGAVGGYLFWQSHKEANAKPQYVTQQAKRGDLSLTVAANGTLQPTRTVNIGSELSGTVRNVLVDVNDKVKKGQVLVELDTDKLQAQLNRSKASVASAQARLQQTQASLKEARANLARQEEVHRLSGGKVPSASELDSARAAVERAVAEEAAAQASVADARAALKTDETNLSKASIKSPIDGVILTRSVDPGNAVAASLQAVTLFTVAEDLQKLRLEVSVDEADIGQVQEGQRASFTVSAHPSRTYPAKVTRVDYGSTKTDNVVTYLARLDVSNDDLSLRPGMTASATIHTNERKDVVLVPNAALRFTPVGMQPPAVPGAKQDGPGAEGPNGERGPRPQGAGASGNSGGIMGQLMPQRMRGSRGMGGSEALGAGQTRYVWVLENNAPVAVQVKTGLSDGRMTEVQSDKLTEGAQVITDQRSGVAK</sequence>
<keyword evidence="6" id="KW-0812">Transmembrane</keyword>
<accession>A0A0W7Z1F5</accession>
<feature type="transmembrane region" description="Helical" evidence="6">
    <location>
        <begin position="30"/>
        <end position="48"/>
    </location>
</feature>
<dbReference type="GO" id="GO:0030313">
    <property type="term" value="C:cell envelope"/>
    <property type="evidence" value="ECO:0007669"/>
    <property type="project" value="UniProtKB-SubCell"/>
</dbReference>
<keyword evidence="6" id="KW-0472">Membrane</keyword>
<comment type="subcellular location">
    <subcellularLocation>
        <location evidence="1">Cell envelope</location>
    </subcellularLocation>
</comment>
<dbReference type="Proteomes" id="UP000242792">
    <property type="component" value="Chromosome"/>
</dbReference>
<evidence type="ECO:0000256" key="5">
    <source>
        <dbReference type="SAM" id="MobiDB-lite"/>
    </source>
</evidence>
<proteinExistence type="inferred from homology"/>
<evidence type="ECO:0000313" key="12">
    <source>
        <dbReference type="Proteomes" id="UP000053300"/>
    </source>
</evidence>
<evidence type="ECO:0000256" key="6">
    <source>
        <dbReference type="SAM" id="Phobius"/>
    </source>
</evidence>
<dbReference type="PANTHER" id="PTHR32347">
    <property type="entry name" value="EFFLUX SYSTEM COMPONENT YKNX-RELATED"/>
    <property type="match status" value="1"/>
</dbReference>
<feature type="domain" description="Multidrug resistance protein MdtA-like alpha-helical hairpin" evidence="7">
    <location>
        <begin position="133"/>
        <end position="201"/>
    </location>
</feature>
<gene>
    <name evidence="11" type="ORF">AS359_09345</name>
    <name evidence="10" type="ORF">B5M06_10760</name>
</gene>
<reference evidence="11 12" key="1">
    <citation type="submission" date="2015-12" db="EMBL/GenBank/DDBJ databases">
        <title>Complete genome sequence of a multi-drug resistant strain Acidovorax sp. 12322-1.</title>
        <authorList>
            <person name="Ming D."/>
            <person name="Wang M."/>
            <person name="Hu S."/>
            <person name="Zhou Y."/>
            <person name="Jiang T."/>
        </authorList>
    </citation>
    <scope>NUCLEOTIDE SEQUENCE [LARGE SCALE GENOMIC DNA]</scope>
    <source>
        <strain evidence="11 12">12322-1</strain>
    </source>
</reference>
<evidence type="ECO:0000313" key="13">
    <source>
        <dbReference type="Proteomes" id="UP000242792"/>
    </source>
</evidence>
<dbReference type="NCBIfam" id="TIGR01730">
    <property type="entry name" value="RND_mfp"/>
    <property type="match status" value="1"/>
</dbReference>
<dbReference type="PANTHER" id="PTHR32347:SF14">
    <property type="entry name" value="EFFLUX SYSTEM COMPONENT YKNX-RELATED"/>
    <property type="match status" value="1"/>
</dbReference>
<dbReference type="GO" id="GO:0016020">
    <property type="term" value="C:membrane"/>
    <property type="evidence" value="ECO:0007669"/>
    <property type="project" value="InterPro"/>
</dbReference>
<accession>A0A1V0BFE0</accession>
<keyword evidence="3 4" id="KW-0175">Coiled coil</keyword>
<feature type="domain" description="CusB-like beta-barrel" evidence="9">
    <location>
        <begin position="253"/>
        <end position="328"/>
    </location>
</feature>